<organism evidence="2 3">
    <name type="scientific">Anas platyrhynchos</name>
    <name type="common">Mallard</name>
    <name type="synonym">Anas boschas</name>
    <dbReference type="NCBI Taxonomy" id="8839"/>
    <lineage>
        <taxon>Eukaryota</taxon>
        <taxon>Metazoa</taxon>
        <taxon>Chordata</taxon>
        <taxon>Craniata</taxon>
        <taxon>Vertebrata</taxon>
        <taxon>Euteleostomi</taxon>
        <taxon>Archelosauria</taxon>
        <taxon>Archosauria</taxon>
        <taxon>Dinosauria</taxon>
        <taxon>Saurischia</taxon>
        <taxon>Theropoda</taxon>
        <taxon>Coelurosauria</taxon>
        <taxon>Aves</taxon>
        <taxon>Neognathae</taxon>
        <taxon>Galloanserae</taxon>
        <taxon>Anseriformes</taxon>
        <taxon>Anatidae</taxon>
        <taxon>Anatinae</taxon>
        <taxon>Anas</taxon>
    </lineage>
</organism>
<feature type="chain" id="PRO_5004343943" evidence="1">
    <location>
        <begin position="21"/>
        <end position="302"/>
    </location>
</feature>
<proteinExistence type="predicted"/>
<protein>
    <submittedName>
        <fullName evidence="2">Uncharacterized protein</fullName>
    </submittedName>
</protein>
<evidence type="ECO:0000256" key="1">
    <source>
        <dbReference type="SAM" id="SignalP"/>
    </source>
</evidence>
<gene>
    <name evidence="2" type="ORF">Anapl_02261</name>
</gene>
<dbReference type="EMBL" id="KB742418">
    <property type="protein sequence ID" value="EOB08775.1"/>
    <property type="molecule type" value="Genomic_DNA"/>
</dbReference>
<reference evidence="3" key="1">
    <citation type="journal article" date="2013" name="Nat. Genet.">
        <title>The duck genome and transcriptome provide insight into an avian influenza virus reservoir species.</title>
        <authorList>
            <person name="Huang Y."/>
            <person name="Li Y."/>
            <person name="Burt D.W."/>
            <person name="Chen H."/>
            <person name="Zhang Y."/>
            <person name="Qian W."/>
            <person name="Kim H."/>
            <person name="Gan S."/>
            <person name="Zhao Y."/>
            <person name="Li J."/>
            <person name="Yi K."/>
            <person name="Feng H."/>
            <person name="Zhu P."/>
            <person name="Li B."/>
            <person name="Liu Q."/>
            <person name="Fairley S."/>
            <person name="Magor K.E."/>
            <person name="Du Z."/>
            <person name="Hu X."/>
            <person name="Goodman L."/>
            <person name="Tafer H."/>
            <person name="Vignal A."/>
            <person name="Lee T."/>
            <person name="Kim K.W."/>
            <person name="Sheng Z."/>
            <person name="An Y."/>
            <person name="Searle S."/>
            <person name="Herrero J."/>
            <person name="Groenen M.A."/>
            <person name="Crooijmans R.P."/>
            <person name="Faraut T."/>
            <person name="Cai Q."/>
            <person name="Webster R.G."/>
            <person name="Aldridge J.R."/>
            <person name="Warren W.C."/>
            <person name="Bartschat S."/>
            <person name="Kehr S."/>
            <person name="Marz M."/>
            <person name="Stadler P.F."/>
            <person name="Smith J."/>
            <person name="Kraus R.H."/>
            <person name="Zhao Y."/>
            <person name="Ren L."/>
            <person name="Fei J."/>
            <person name="Morisson M."/>
            <person name="Kaiser P."/>
            <person name="Griffin D.K."/>
            <person name="Rao M."/>
            <person name="Pitel F."/>
            <person name="Wang J."/>
            <person name="Li N."/>
        </authorList>
    </citation>
    <scope>NUCLEOTIDE SEQUENCE [LARGE SCALE GENOMIC DNA]</scope>
</reference>
<dbReference type="Proteomes" id="UP000296049">
    <property type="component" value="Unassembled WGS sequence"/>
</dbReference>
<keyword evidence="1" id="KW-0732">Signal</keyword>
<accession>R0M3T6</accession>
<dbReference type="AlphaFoldDB" id="R0M3T6"/>
<evidence type="ECO:0000313" key="3">
    <source>
        <dbReference type="Proteomes" id="UP000296049"/>
    </source>
</evidence>
<evidence type="ECO:0000313" key="2">
    <source>
        <dbReference type="EMBL" id="EOB08775.1"/>
    </source>
</evidence>
<name>R0M3T6_ANAPL</name>
<sequence>MLLQARLCFIHSWLYATVQTAYHQTVRYLGPPPSRAGGFCPLSRGKLLCQHEESCAPCANDNKVWVCARVPPWHLLGTAELGTAGLANTAMPGVPGWCSPDRSAVPIHHLRHLGEEGGLLLLLGTGLGTASPMLLKAGPASATSHCGAGEILQLAFSEHWKLSSKSEARAKSIHRGHARQLLFLRHHSQSGATPKTPQKLPSCRTKLIDNLHSSLPCAADAGGRFSQRLCSCSAAVVAGKPSRMEAITDFASSIQRGEMLERFSADGESRGCPAPERPQEAAALRRFKAVKGLQKGMGLERS</sequence>
<keyword evidence="3" id="KW-1185">Reference proteome</keyword>
<feature type="signal peptide" evidence="1">
    <location>
        <begin position="1"/>
        <end position="20"/>
    </location>
</feature>